<dbReference type="PANTHER" id="PTHR43744:SF8">
    <property type="entry name" value="SN-GLYCEROL-3-PHOSPHATE TRANSPORT SYSTEM PERMEASE PROTEIN UGPE"/>
    <property type="match status" value="1"/>
</dbReference>
<evidence type="ECO:0000256" key="7">
    <source>
        <dbReference type="SAM" id="Phobius"/>
    </source>
</evidence>
<keyword evidence="9" id="KW-1185">Reference proteome</keyword>
<evidence type="ECO:0000313" key="9">
    <source>
        <dbReference type="Proteomes" id="UP000263013"/>
    </source>
</evidence>
<organism evidence="8 9">
    <name type="scientific">Meiothermus taiwanensis WR-220</name>
    <dbReference type="NCBI Taxonomy" id="1339250"/>
    <lineage>
        <taxon>Bacteria</taxon>
        <taxon>Thermotogati</taxon>
        <taxon>Deinococcota</taxon>
        <taxon>Deinococci</taxon>
        <taxon>Thermales</taxon>
        <taxon>Thermaceae</taxon>
        <taxon>Meiothermus</taxon>
    </lineage>
</organism>
<dbReference type="PANTHER" id="PTHR43744">
    <property type="entry name" value="ABC TRANSPORTER PERMEASE PROTEIN MG189-RELATED-RELATED"/>
    <property type="match status" value="1"/>
</dbReference>
<name>A0ABN5M1P1_9DEIN</name>
<dbReference type="Proteomes" id="UP000263013">
    <property type="component" value="Chromosome"/>
</dbReference>
<keyword evidence="3" id="KW-1003">Cell membrane</keyword>
<dbReference type="Gene3D" id="1.10.3720.10">
    <property type="entry name" value="MetI-like"/>
    <property type="match status" value="1"/>
</dbReference>
<sequence length="89" mass="9639">MPLVLPAMAALAIILFLASWNDYLWPLLVLSDREMQTAPVALGSLIGLTRVSWGGIMVGAVMTTLPFLVLFLFLQRYFIAGITAGGVKD</sequence>
<gene>
    <name evidence="8" type="ORF">Mtai_v1c02850</name>
</gene>
<keyword evidence="2" id="KW-0813">Transport</keyword>
<comment type="subcellular location">
    <subcellularLocation>
        <location evidence="1">Cell membrane</location>
        <topology evidence="1">Multi-pass membrane protein</topology>
    </subcellularLocation>
</comment>
<proteinExistence type="predicted"/>
<dbReference type="EMBL" id="CP021130">
    <property type="protein sequence ID" value="AWR85536.1"/>
    <property type="molecule type" value="Genomic_DNA"/>
</dbReference>
<evidence type="ECO:0000256" key="3">
    <source>
        <dbReference type="ARBA" id="ARBA00022475"/>
    </source>
</evidence>
<dbReference type="InterPro" id="IPR035906">
    <property type="entry name" value="MetI-like_sf"/>
</dbReference>
<accession>A0ABN5M1P1</accession>
<evidence type="ECO:0000256" key="5">
    <source>
        <dbReference type="ARBA" id="ARBA00022989"/>
    </source>
</evidence>
<evidence type="ECO:0000313" key="8">
    <source>
        <dbReference type="EMBL" id="AWR85536.1"/>
    </source>
</evidence>
<protein>
    <submittedName>
        <fullName evidence="8">Binding-protein-dependent transport system inner membrane protein</fullName>
    </submittedName>
</protein>
<keyword evidence="5 7" id="KW-1133">Transmembrane helix</keyword>
<dbReference type="SUPFAM" id="SSF161098">
    <property type="entry name" value="MetI-like"/>
    <property type="match status" value="1"/>
</dbReference>
<evidence type="ECO:0000256" key="4">
    <source>
        <dbReference type="ARBA" id="ARBA00022692"/>
    </source>
</evidence>
<feature type="transmembrane region" description="Helical" evidence="7">
    <location>
        <begin position="51"/>
        <end position="74"/>
    </location>
</feature>
<evidence type="ECO:0000256" key="6">
    <source>
        <dbReference type="ARBA" id="ARBA00023136"/>
    </source>
</evidence>
<keyword evidence="6 7" id="KW-0472">Membrane</keyword>
<keyword evidence="4 7" id="KW-0812">Transmembrane</keyword>
<reference evidence="8 9" key="1">
    <citation type="submission" date="2017-05" db="EMBL/GenBank/DDBJ databases">
        <title>Complete genome sequence of Meiothermus taiwanensis WR-220.</title>
        <authorList>
            <person name="Wu W.-L."/>
            <person name="Lo W.-S."/>
            <person name="Kuo C.-H."/>
            <person name="Wu S.-H."/>
        </authorList>
    </citation>
    <scope>NUCLEOTIDE SEQUENCE [LARGE SCALE GENOMIC DNA]</scope>
    <source>
        <strain evidence="8 9">WR-220</strain>
    </source>
</reference>
<evidence type="ECO:0000256" key="2">
    <source>
        <dbReference type="ARBA" id="ARBA00022448"/>
    </source>
</evidence>
<evidence type="ECO:0000256" key="1">
    <source>
        <dbReference type="ARBA" id="ARBA00004651"/>
    </source>
</evidence>